<keyword evidence="2" id="KW-1185">Reference proteome</keyword>
<proteinExistence type="predicted"/>
<protein>
    <submittedName>
        <fullName evidence="1">Uncharacterized protein</fullName>
    </submittedName>
</protein>
<dbReference type="OrthoDB" id="7275126at2"/>
<comment type="caution">
    <text evidence="1">The sequence shown here is derived from an EMBL/GenBank/DDBJ whole genome shotgun (WGS) entry which is preliminary data.</text>
</comment>
<name>A0A0C2YQS6_PARME</name>
<dbReference type="STRING" id="272627.CCC_00539"/>
<dbReference type="RefSeq" id="WP_041041971.1">
    <property type="nucleotide sequence ID" value="NZ_JXSL01000030.1"/>
</dbReference>
<evidence type="ECO:0000313" key="2">
    <source>
        <dbReference type="Proteomes" id="UP000031971"/>
    </source>
</evidence>
<dbReference type="Proteomes" id="UP000031971">
    <property type="component" value="Unassembled WGS sequence"/>
</dbReference>
<reference evidence="1 2" key="1">
    <citation type="submission" date="2015-01" db="EMBL/GenBank/DDBJ databases">
        <title>Genome Sequence of Magnetospirillum magnetotacticum Strain MS-1.</title>
        <authorList>
            <person name="Marinov G.K."/>
            <person name="Smalley M.D."/>
            <person name="DeSalvo G."/>
        </authorList>
    </citation>
    <scope>NUCLEOTIDE SEQUENCE [LARGE SCALE GENOMIC DNA]</scope>
    <source>
        <strain evidence="1 2">MS-1</strain>
    </source>
</reference>
<accession>A0A0C2YQS6</accession>
<organism evidence="1 2">
    <name type="scientific">Paramagnetospirillum magnetotacticum MS-1</name>
    <dbReference type="NCBI Taxonomy" id="272627"/>
    <lineage>
        <taxon>Bacteria</taxon>
        <taxon>Pseudomonadati</taxon>
        <taxon>Pseudomonadota</taxon>
        <taxon>Alphaproteobacteria</taxon>
        <taxon>Rhodospirillales</taxon>
        <taxon>Magnetospirillaceae</taxon>
        <taxon>Paramagnetospirillum</taxon>
    </lineage>
</organism>
<gene>
    <name evidence="1" type="ORF">CCC_00539</name>
</gene>
<dbReference type="AlphaFoldDB" id="A0A0C2YQS6"/>
<dbReference type="EMBL" id="JXSL01000030">
    <property type="protein sequence ID" value="KIL97478.1"/>
    <property type="molecule type" value="Genomic_DNA"/>
</dbReference>
<sequence>MAAVTDPDIWRSAALLIQSHRKEAPTYAAERAQGFKAEGDMAGWSIWSQISLAAAELLRSEPGPDDRVN</sequence>
<evidence type="ECO:0000313" key="1">
    <source>
        <dbReference type="EMBL" id="KIL97478.1"/>
    </source>
</evidence>